<accession>A0ABY9YV94</accession>
<sequence length="350" mass="39330">MAKKRPDFDLHIGPQPITRRGANPYKGTKPKKSRVRDVGMTPARMQRILNRAPEAVVRITGGTWGAKHLAAHLGYIHRHGKLEGETSDGSLVIGADEVRALAKEWFARREVGPNGRQERSKETVNIVFSMPSGTPRAVVTEATRSAATRIFGGQFDYVMVTHTDTDDPHVHVTALARGLQGQRLLPNPEDLHRWRETFAEELRLRGVEAEATPRELRGVVQVTPRNAVYQIEKRLTKQGGLAEVRVEELHEAVLTVTGQLERGERPWENATKKRLARVQAGWIAYAEKIEQLGDPMLNEQARQIREFVAAMPEPLTRRERVERDVGQAMGVRTPGVEHSESRSWDEQGRG</sequence>
<name>A0ABY9YV94_9GAMM</name>
<dbReference type="RefSeq" id="WP_311193915.1">
    <property type="nucleotide sequence ID" value="NZ_CP115542.1"/>
</dbReference>
<gene>
    <name evidence="3" type="ORF">PDM29_20705</name>
</gene>
<reference evidence="3 4" key="1">
    <citation type="submission" date="2022-12" db="EMBL/GenBank/DDBJ databases">
        <title>Two new species, Stenotrophomonas aracearum and Stenotrophomonas oahuensis, isolated from Anthurium (Araceae family) in Hawaii.</title>
        <authorList>
            <person name="Chunag S.C."/>
            <person name="Dobhal S."/>
            <person name="Alvarez A."/>
            <person name="Arif M."/>
        </authorList>
    </citation>
    <scope>NUCLEOTIDE SEQUENCE [LARGE SCALE GENOMIC DNA]</scope>
    <source>
        <strain evidence="3 4">A5586</strain>
        <plasmid evidence="3 4">pST01</plasmid>
    </source>
</reference>
<feature type="compositionally biased region" description="Basic and acidic residues" evidence="1">
    <location>
        <begin position="1"/>
        <end position="10"/>
    </location>
</feature>
<dbReference type="EMBL" id="CP115542">
    <property type="protein sequence ID" value="WNH54837.1"/>
    <property type="molecule type" value="Genomic_DNA"/>
</dbReference>
<evidence type="ECO:0000259" key="2">
    <source>
        <dbReference type="Pfam" id="PF03432"/>
    </source>
</evidence>
<keyword evidence="3" id="KW-0614">Plasmid</keyword>
<dbReference type="InterPro" id="IPR005094">
    <property type="entry name" value="Endonuclease_MobA/VirD2"/>
</dbReference>
<dbReference type="Proteomes" id="UP001302072">
    <property type="component" value="Plasmid pST01"/>
</dbReference>
<geneLocation type="plasmid" evidence="3 4">
    <name>pST01</name>
</geneLocation>
<proteinExistence type="predicted"/>
<dbReference type="Pfam" id="PF03432">
    <property type="entry name" value="Relaxase"/>
    <property type="match status" value="1"/>
</dbReference>
<evidence type="ECO:0000256" key="1">
    <source>
        <dbReference type="SAM" id="MobiDB-lite"/>
    </source>
</evidence>
<evidence type="ECO:0000313" key="3">
    <source>
        <dbReference type="EMBL" id="WNH54837.1"/>
    </source>
</evidence>
<evidence type="ECO:0000313" key="4">
    <source>
        <dbReference type="Proteomes" id="UP001302072"/>
    </source>
</evidence>
<keyword evidence="4" id="KW-1185">Reference proteome</keyword>
<protein>
    <submittedName>
        <fullName evidence="3">Relaxase/mobilization nuclease domain-containing protein</fullName>
    </submittedName>
</protein>
<organism evidence="3 4">
    <name type="scientific">Stenotrophomonas oahuensis</name>
    <dbReference type="NCBI Taxonomy" id="3003271"/>
    <lineage>
        <taxon>Bacteria</taxon>
        <taxon>Pseudomonadati</taxon>
        <taxon>Pseudomonadota</taxon>
        <taxon>Gammaproteobacteria</taxon>
        <taxon>Lysobacterales</taxon>
        <taxon>Lysobacteraceae</taxon>
        <taxon>Stenotrophomonas</taxon>
    </lineage>
</organism>
<feature type="region of interest" description="Disordered" evidence="1">
    <location>
        <begin position="1"/>
        <end position="36"/>
    </location>
</feature>
<feature type="domain" description="MobA/VirD2-like nuclease" evidence="2">
    <location>
        <begin position="95"/>
        <end position="200"/>
    </location>
</feature>